<keyword evidence="3" id="KW-1185">Reference proteome</keyword>
<reference evidence="2" key="1">
    <citation type="submission" date="2020-05" db="EMBL/GenBank/DDBJ databases">
        <title>Phylogenomic resolution of chytrid fungi.</title>
        <authorList>
            <person name="Stajich J.E."/>
            <person name="Amses K."/>
            <person name="Simmons R."/>
            <person name="Seto K."/>
            <person name="Myers J."/>
            <person name="Bonds A."/>
            <person name="Quandt C.A."/>
            <person name="Barry K."/>
            <person name="Liu P."/>
            <person name="Grigoriev I."/>
            <person name="Longcore J.E."/>
            <person name="James T.Y."/>
        </authorList>
    </citation>
    <scope>NUCLEOTIDE SEQUENCE</scope>
    <source>
        <strain evidence="2">JEL0318</strain>
    </source>
</reference>
<feature type="region of interest" description="Disordered" evidence="1">
    <location>
        <begin position="1"/>
        <end position="78"/>
    </location>
</feature>
<proteinExistence type="predicted"/>
<name>A0AAD5S8N5_9FUNG</name>
<evidence type="ECO:0000313" key="3">
    <source>
        <dbReference type="Proteomes" id="UP001212841"/>
    </source>
</evidence>
<dbReference type="AlphaFoldDB" id="A0AAD5S8N5"/>
<feature type="compositionally biased region" description="Basic and acidic residues" evidence="1">
    <location>
        <begin position="69"/>
        <end position="78"/>
    </location>
</feature>
<sequence>LPSLNFAPQPHTQNPQQLQQPNIQKKKDPLHLPTLPSHQQQQQQSTTQPTNTKENIPSLPALKGAPAHQNREWGGKAR</sequence>
<dbReference type="EMBL" id="JADGJD010000820">
    <property type="protein sequence ID" value="KAJ3048273.1"/>
    <property type="molecule type" value="Genomic_DNA"/>
</dbReference>
<accession>A0AAD5S8N5</accession>
<evidence type="ECO:0000313" key="2">
    <source>
        <dbReference type="EMBL" id="KAJ3048273.1"/>
    </source>
</evidence>
<organism evidence="2 3">
    <name type="scientific">Rhizophlyctis rosea</name>
    <dbReference type="NCBI Taxonomy" id="64517"/>
    <lineage>
        <taxon>Eukaryota</taxon>
        <taxon>Fungi</taxon>
        <taxon>Fungi incertae sedis</taxon>
        <taxon>Chytridiomycota</taxon>
        <taxon>Chytridiomycota incertae sedis</taxon>
        <taxon>Chytridiomycetes</taxon>
        <taxon>Rhizophlyctidales</taxon>
        <taxon>Rhizophlyctidaceae</taxon>
        <taxon>Rhizophlyctis</taxon>
    </lineage>
</organism>
<gene>
    <name evidence="2" type="ORF">HK097_010730</name>
</gene>
<evidence type="ECO:0000256" key="1">
    <source>
        <dbReference type="SAM" id="MobiDB-lite"/>
    </source>
</evidence>
<feature type="compositionally biased region" description="Low complexity" evidence="1">
    <location>
        <begin position="31"/>
        <end position="50"/>
    </location>
</feature>
<feature type="non-terminal residue" evidence="2">
    <location>
        <position position="1"/>
    </location>
</feature>
<protein>
    <submittedName>
        <fullName evidence="2">Uncharacterized protein</fullName>
    </submittedName>
</protein>
<dbReference type="Proteomes" id="UP001212841">
    <property type="component" value="Unassembled WGS sequence"/>
</dbReference>
<comment type="caution">
    <text evidence="2">The sequence shown here is derived from an EMBL/GenBank/DDBJ whole genome shotgun (WGS) entry which is preliminary data.</text>
</comment>
<feature type="compositionally biased region" description="Low complexity" evidence="1">
    <location>
        <begin position="8"/>
        <end position="23"/>
    </location>
</feature>